<evidence type="ECO:0008006" key="4">
    <source>
        <dbReference type="Google" id="ProtNLM"/>
    </source>
</evidence>
<dbReference type="Proteomes" id="UP000576603">
    <property type="component" value="Unassembled WGS sequence"/>
</dbReference>
<feature type="transmembrane region" description="Helical" evidence="1">
    <location>
        <begin position="219"/>
        <end position="248"/>
    </location>
</feature>
<dbReference type="AlphaFoldDB" id="A0AAW3U905"/>
<protein>
    <recommendedName>
        <fullName evidence="4">Glycosyltransferase RgtA/B/C/D-like domain-containing protein</fullName>
    </recommendedName>
</protein>
<sequence length="605" mass="65487">MAALAVAKMHPSGLVLGSPVVTGSALADKAIKEKQLQRKYRDLSSDSGDRLGAGRAWSRLSRQLLVGAKWFYLAVGVLAMVALSPKVLYADPWRFANNLLSQPWPRNVLAVDNGHREVLPNLLRLAELRWFDGNQWLQIWAGVALALLTVWMLLRLVRTERLGAMAYAAAGLVCTLSVFWLGNERALAHANESVHVYLITTFLVGGCCLLGRGGGWRRAVLAALCGLAATFCFGAGIATFVALLVMLLLRRASWLQWCIVLTGFSVSLLLVVGFGDAHMQNARVIAPLSQLDIVLRWLSAPFIYALLPLVDVSVAEKLPVESLRAMAVAISHGYTSVFGPVMISAWPHRVVGLLGVSGLMGITYSRWRQRAESAAELTAISMAWFALAVGAAIALARAVYFQSFPEQLLAARYLPWSVLFWSGLLLWSFVRYGNLHPRRVALAGLALACCLVPSTLWMALLAQRMQTAANMTATAAAAGVIDVDAIHGETVLAEVADALPVLKAADTSIFAWPETRYLEGAQVPTDPVAIDDVAATPVRNLLKDASAVRFDFKAETSASRLVLVCDEAPLGMATRVGGVQWVGWSARSVAPSCLRAFKVRGSTWF</sequence>
<gene>
    <name evidence="2" type="ORF">FHY32_003327</name>
</gene>
<dbReference type="EMBL" id="JACHNL010000007">
    <property type="protein sequence ID" value="MBB4724949.1"/>
    <property type="molecule type" value="Genomic_DNA"/>
</dbReference>
<keyword evidence="1" id="KW-0472">Membrane</keyword>
<keyword evidence="1" id="KW-1133">Transmembrane helix</keyword>
<accession>A0AAW3U905</accession>
<evidence type="ECO:0000313" key="3">
    <source>
        <dbReference type="Proteomes" id="UP000576603"/>
    </source>
</evidence>
<evidence type="ECO:0000313" key="2">
    <source>
        <dbReference type="EMBL" id="MBB4724949.1"/>
    </source>
</evidence>
<feature type="transmembrane region" description="Helical" evidence="1">
    <location>
        <begin position="379"/>
        <end position="401"/>
    </location>
</feature>
<name>A0AAW3U905_XANEU</name>
<reference evidence="2 3" key="1">
    <citation type="submission" date="2020-08" db="EMBL/GenBank/DDBJ databases">
        <title>Studying the diversity of plant-associated saprophytic bacteria and their role in host health and plant-pathogen interactions.</title>
        <authorList>
            <person name="Potnis N."/>
        </authorList>
    </citation>
    <scope>NUCLEOTIDE SEQUENCE [LARGE SCALE GENOMIC DNA]</scope>
    <source>
        <strain evidence="2 3">CFBP 7922</strain>
    </source>
</reference>
<comment type="caution">
    <text evidence="2">The sequence shown here is derived from an EMBL/GenBank/DDBJ whole genome shotgun (WGS) entry which is preliminary data.</text>
</comment>
<feature type="transmembrane region" description="Helical" evidence="1">
    <location>
        <begin position="164"/>
        <end position="182"/>
    </location>
</feature>
<feature type="transmembrane region" description="Helical" evidence="1">
    <location>
        <begin position="442"/>
        <end position="462"/>
    </location>
</feature>
<keyword evidence="1" id="KW-0812">Transmembrane</keyword>
<feature type="transmembrane region" description="Helical" evidence="1">
    <location>
        <begin position="413"/>
        <end position="430"/>
    </location>
</feature>
<proteinExistence type="predicted"/>
<feature type="transmembrane region" description="Helical" evidence="1">
    <location>
        <begin position="194"/>
        <end position="212"/>
    </location>
</feature>
<organism evidence="2 3">
    <name type="scientific">Xanthomonas euvesicatoria</name>
    <dbReference type="NCBI Taxonomy" id="456327"/>
    <lineage>
        <taxon>Bacteria</taxon>
        <taxon>Pseudomonadati</taxon>
        <taxon>Pseudomonadota</taxon>
        <taxon>Gammaproteobacteria</taxon>
        <taxon>Lysobacterales</taxon>
        <taxon>Lysobacteraceae</taxon>
        <taxon>Xanthomonas</taxon>
    </lineage>
</organism>
<feature type="transmembrane region" description="Helical" evidence="1">
    <location>
        <begin position="137"/>
        <end position="157"/>
    </location>
</feature>
<feature type="transmembrane region" description="Helical" evidence="1">
    <location>
        <begin position="350"/>
        <end position="367"/>
    </location>
</feature>
<evidence type="ECO:0000256" key="1">
    <source>
        <dbReference type="SAM" id="Phobius"/>
    </source>
</evidence>
<feature type="transmembrane region" description="Helical" evidence="1">
    <location>
        <begin position="70"/>
        <end position="89"/>
    </location>
</feature>
<feature type="transmembrane region" description="Helical" evidence="1">
    <location>
        <begin position="254"/>
        <end position="272"/>
    </location>
</feature>